<evidence type="ECO:0000256" key="1">
    <source>
        <dbReference type="SAM" id="MobiDB-lite"/>
    </source>
</evidence>
<organism evidence="2 3">
    <name type="scientific">Gluconobacter cerinus</name>
    <dbReference type="NCBI Taxonomy" id="38307"/>
    <lineage>
        <taxon>Bacteria</taxon>
        <taxon>Pseudomonadati</taxon>
        <taxon>Pseudomonadota</taxon>
        <taxon>Alphaproteobacteria</taxon>
        <taxon>Acetobacterales</taxon>
        <taxon>Acetobacteraceae</taxon>
        <taxon>Gluconobacter</taxon>
    </lineage>
</organism>
<reference evidence="2 3" key="1">
    <citation type="submission" date="2016-03" db="EMBL/GenBank/DDBJ databases">
        <title>Draft genome sequence of Gluconobacter cerinus strain CECT 9110.</title>
        <authorList>
            <person name="Sainz F."/>
            <person name="Mas A."/>
            <person name="Torija M.J."/>
        </authorList>
    </citation>
    <scope>NUCLEOTIDE SEQUENCE [LARGE SCALE GENOMIC DNA]</scope>
    <source>
        <strain evidence="2 3">CECT 9110</strain>
    </source>
</reference>
<comment type="caution">
    <text evidence="2">The sequence shown here is derived from an EMBL/GenBank/DDBJ whole genome shotgun (WGS) entry which is preliminary data.</text>
</comment>
<accession>A0A1B6VJ27</accession>
<proteinExistence type="predicted"/>
<dbReference type="PATRIC" id="fig|38307.3.peg.2263"/>
<feature type="region of interest" description="Disordered" evidence="1">
    <location>
        <begin position="1"/>
        <end position="25"/>
    </location>
</feature>
<evidence type="ECO:0000313" key="2">
    <source>
        <dbReference type="EMBL" id="OAJ67210.1"/>
    </source>
</evidence>
<dbReference type="AlphaFoldDB" id="A0A1B6VJ27"/>
<dbReference type="Proteomes" id="UP000077786">
    <property type="component" value="Unassembled WGS sequence"/>
</dbReference>
<sequence>MAVALMVGNEHQSDRNGRILPMPSRALPGKTRTSALLNRKADLALFSSRYQRSISLDNKNKIIA</sequence>
<protein>
    <submittedName>
        <fullName evidence="2">Uncharacterized protein</fullName>
    </submittedName>
</protein>
<dbReference type="EMBL" id="LUTU01000009">
    <property type="protein sequence ID" value="OAJ67210.1"/>
    <property type="molecule type" value="Genomic_DNA"/>
</dbReference>
<name>A0A1B6VJ27_9PROT</name>
<gene>
    <name evidence="2" type="ORF">A0123_02182</name>
</gene>
<evidence type="ECO:0000313" key="3">
    <source>
        <dbReference type="Proteomes" id="UP000077786"/>
    </source>
</evidence>